<proteinExistence type="predicted"/>
<dbReference type="EMBL" id="MK072248">
    <property type="protein sequence ID" value="AYV80781.1"/>
    <property type="molecule type" value="Genomic_DNA"/>
</dbReference>
<accession>A0A3G5A3K9</accession>
<reference evidence="1" key="1">
    <citation type="submission" date="2018-10" db="EMBL/GenBank/DDBJ databases">
        <title>Hidden diversity of soil giant viruses.</title>
        <authorList>
            <person name="Schulz F."/>
            <person name="Alteio L."/>
            <person name="Goudeau D."/>
            <person name="Ryan E.M."/>
            <person name="Malmstrom R.R."/>
            <person name="Blanchard J."/>
            <person name="Woyke T."/>
        </authorList>
    </citation>
    <scope>NUCLEOTIDE SEQUENCE</scope>
    <source>
        <strain evidence="1">HAV1</strain>
    </source>
</reference>
<gene>
    <name evidence="1" type="ORF">Harvfovirus6_31</name>
</gene>
<name>A0A3G5A3K9_9VIRU</name>
<organism evidence="1">
    <name type="scientific">Harvfovirus sp</name>
    <dbReference type="NCBI Taxonomy" id="2487768"/>
    <lineage>
        <taxon>Viruses</taxon>
        <taxon>Varidnaviria</taxon>
        <taxon>Bamfordvirae</taxon>
        <taxon>Nucleocytoviricota</taxon>
        <taxon>Megaviricetes</taxon>
        <taxon>Imitervirales</taxon>
        <taxon>Mimiviridae</taxon>
        <taxon>Klosneuvirinae</taxon>
    </lineage>
</organism>
<evidence type="ECO:0000313" key="1">
    <source>
        <dbReference type="EMBL" id="AYV80781.1"/>
    </source>
</evidence>
<sequence length="53" mass="6241">MELHRLADLQRCWGVEQIIEWQKEHQPMMRGFLNIVAISYSLKRNWGGGDGNQ</sequence>
<protein>
    <submittedName>
        <fullName evidence="1">Uncharacterized protein</fullName>
    </submittedName>
</protein>